<dbReference type="Gene3D" id="3.10.20.90">
    <property type="entry name" value="Phosphatidylinositol 3-kinase Catalytic Subunit, Chain A, domain 1"/>
    <property type="match status" value="1"/>
</dbReference>
<comment type="similarity">
    <text evidence="1 2">Belongs to the BolA/IbaG family.</text>
</comment>
<evidence type="ECO:0000256" key="1">
    <source>
        <dbReference type="ARBA" id="ARBA00005578"/>
    </source>
</evidence>
<feature type="region of interest" description="Disordered" evidence="3">
    <location>
        <begin position="1"/>
        <end position="31"/>
    </location>
</feature>
<dbReference type="SUPFAM" id="SSF82657">
    <property type="entry name" value="BolA-like"/>
    <property type="match status" value="1"/>
</dbReference>
<dbReference type="InterPro" id="IPR036065">
    <property type="entry name" value="BolA-like_sf"/>
</dbReference>
<dbReference type="AlphaFoldDB" id="A0A0C3M4G8"/>
<reference evidence="5" key="2">
    <citation type="submission" date="2015-01" db="EMBL/GenBank/DDBJ databases">
        <title>Evolutionary Origins and Diversification of the Mycorrhizal Mutualists.</title>
        <authorList>
            <consortium name="DOE Joint Genome Institute"/>
            <consortium name="Mycorrhizal Genomics Consortium"/>
            <person name="Kohler A."/>
            <person name="Kuo A."/>
            <person name="Nagy L.G."/>
            <person name="Floudas D."/>
            <person name="Copeland A."/>
            <person name="Barry K.W."/>
            <person name="Cichocki N."/>
            <person name="Veneault-Fourrey C."/>
            <person name="LaButti K."/>
            <person name="Lindquist E.A."/>
            <person name="Lipzen A."/>
            <person name="Lundell T."/>
            <person name="Morin E."/>
            <person name="Murat C."/>
            <person name="Riley R."/>
            <person name="Ohm R."/>
            <person name="Sun H."/>
            <person name="Tunlid A."/>
            <person name="Henrissat B."/>
            <person name="Grigoriev I.V."/>
            <person name="Hibbett D.S."/>
            <person name="Martin F."/>
        </authorList>
    </citation>
    <scope>NUCLEOTIDE SEQUENCE [LARGE SCALE GENOMIC DNA]</scope>
    <source>
        <strain evidence="5">MUT 4182</strain>
    </source>
</reference>
<evidence type="ECO:0000256" key="2">
    <source>
        <dbReference type="RuleBase" id="RU003860"/>
    </source>
</evidence>
<dbReference type="Proteomes" id="UP000054248">
    <property type="component" value="Unassembled WGS sequence"/>
</dbReference>
<dbReference type="OrthoDB" id="203381at2759"/>
<evidence type="ECO:0000313" key="4">
    <source>
        <dbReference type="EMBL" id="KIO28577.1"/>
    </source>
</evidence>
<dbReference type="InterPro" id="IPR002634">
    <property type="entry name" value="BolA"/>
</dbReference>
<proteinExistence type="inferred from homology"/>
<dbReference type="EMBL" id="KN822993">
    <property type="protein sequence ID" value="KIO28577.1"/>
    <property type="molecule type" value="Genomic_DNA"/>
</dbReference>
<gene>
    <name evidence="4" type="ORF">M407DRAFT_71616</name>
</gene>
<dbReference type="InterPro" id="IPR052275">
    <property type="entry name" value="Mt_Fe-S_assembly_factor"/>
</dbReference>
<dbReference type="GO" id="GO:0005759">
    <property type="term" value="C:mitochondrial matrix"/>
    <property type="evidence" value="ECO:0007669"/>
    <property type="project" value="TreeGrafter"/>
</dbReference>
<evidence type="ECO:0000256" key="3">
    <source>
        <dbReference type="SAM" id="MobiDB-lite"/>
    </source>
</evidence>
<dbReference type="Pfam" id="PF01722">
    <property type="entry name" value="BolA"/>
    <property type="match status" value="1"/>
</dbReference>
<name>A0A0C3M4G8_9AGAM</name>
<dbReference type="HOGENOM" id="CLU_109462_0_1_1"/>
<protein>
    <recommendedName>
        <fullName evidence="6">Bola-like protein</fullName>
    </recommendedName>
</protein>
<dbReference type="STRING" id="1051891.A0A0C3M4G8"/>
<organism evidence="4 5">
    <name type="scientific">Tulasnella calospora MUT 4182</name>
    <dbReference type="NCBI Taxonomy" id="1051891"/>
    <lineage>
        <taxon>Eukaryota</taxon>
        <taxon>Fungi</taxon>
        <taxon>Dikarya</taxon>
        <taxon>Basidiomycota</taxon>
        <taxon>Agaricomycotina</taxon>
        <taxon>Agaricomycetes</taxon>
        <taxon>Cantharellales</taxon>
        <taxon>Tulasnellaceae</taxon>
        <taxon>Tulasnella</taxon>
    </lineage>
</organism>
<evidence type="ECO:0000313" key="5">
    <source>
        <dbReference type="Proteomes" id="UP000054248"/>
    </source>
</evidence>
<sequence>MSQPQRTFAASAVVAAEQDADPLQSSNTTRGEELIREKLQNRFSPSKLDVQDVSGGCGTFYAISIASSAFKGLTMVKQHQLVQQELKKEIEGIHGLQVGWLF</sequence>
<evidence type="ECO:0008006" key="6">
    <source>
        <dbReference type="Google" id="ProtNLM"/>
    </source>
</evidence>
<accession>A0A0C3M4G8</accession>
<reference evidence="4 5" key="1">
    <citation type="submission" date="2014-04" db="EMBL/GenBank/DDBJ databases">
        <authorList>
            <consortium name="DOE Joint Genome Institute"/>
            <person name="Kuo A."/>
            <person name="Girlanda M."/>
            <person name="Perotto S."/>
            <person name="Kohler A."/>
            <person name="Nagy L.G."/>
            <person name="Floudas D."/>
            <person name="Copeland A."/>
            <person name="Barry K.W."/>
            <person name="Cichocki N."/>
            <person name="Veneault-Fourrey C."/>
            <person name="LaButti K."/>
            <person name="Lindquist E.A."/>
            <person name="Lipzen A."/>
            <person name="Lundell T."/>
            <person name="Morin E."/>
            <person name="Murat C."/>
            <person name="Sun H."/>
            <person name="Tunlid A."/>
            <person name="Henrissat B."/>
            <person name="Grigoriev I.V."/>
            <person name="Hibbett D.S."/>
            <person name="Martin F."/>
            <person name="Nordberg H.P."/>
            <person name="Cantor M.N."/>
            <person name="Hua S.X."/>
        </authorList>
    </citation>
    <scope>NUCLEOTIDE SEQUENCE [LARGE SCALE GENOMIC DNA]</scope>
    <source>
        <strain evidence="4 5">MUT 4182</strain>
    </source>
</reference>
<dbReference type="PANTHER" id="PTHR46188">
    <property type="entry name" value="BOLA-LIKE PROTEIN 3"/>
    <property type="match status" value="1"/>
</dbReference>
<keyword evidence="5" id="KW-1185">Reference proteome</keyword>
<dbReference type="PANTHER" id="PTHR46188:SF1">
    <property type="entry name" value="BOLA-LIKE PROTEIN 3"/>
    <property type="match status" value="1"/>
</dbReference>